<dbReference type="PROSITE" id="PS51257">
    <property type="entry name" value="PROKAR_LIPOPROTEIN"/>
    <property type="match status" value="1"/>
</dbReference>
<name>A0A0B8T652_9SPHI</name>
<proteinExistence type="predicted"/>
<evidence type="ECO:0000313" key="1">
    <source>
        <dbReference type="EMBL" id="KGE12520.1"/>
    </source>
</evidence>
<organism evidence="1 2">
    <name type="scientific">Sphingobacterium deserti</name>
    <dbReference type="NCBI Taxonomy" id="1229276"/>
    <lineage>
        <taxon>Bacteria</taxon>
        <taxon>Pseudomonadati</taxon>
        <taxon>Bacteroidota</taxon>
        <taxon>Sphingobacteriia</taxon>
        <taxon>Sphingobacteriales</taxon>
        <taxon>Sphingobacteriaceae</taxon>
        <taxon>Sphingobacterium</taxon>
    </lineage>
</organism>
<protein>
    <recommendedName>
        <fullName evidence="3">Lipocalin-like domain-containing protein</fullName>
    </recommendedName>
</protein>
<dbReference type="AlphaFoldDB" id="A0A0B8T652"/>
<dbReference type="EMBL" id="JJMU01000066">
    <property type="protein sequence ID" value="KGE12520.1"/>
    <property type="molecule type" value="Genomic_DNA"/>
</dbReference>
<sequence length="137" mass="15351">MEHRILFILLVIMGAVAVSCKKDSTHADNPIEITKSKILGKWNFESGSIVTTNPPEPAKTEKLTGRPGMVYEFRTNGIAFNNLEGDDEEPYVITSASVIEIDEVMYTIKELTETNFVFESVYKNGNSTTTFNLILNR</sequence>
<dbReference type="RefSeq" id="WP_037502874.1">
    <property type="nucleotide sequence ID" value="NZ_JJMU01000066.1"/>
</dbReference>
<dbReference type="Proteomes" id="UP000031802">
    <property type="component" value="Unassembled WGS sequence"/>
</dbReference>
<gene>
    <name evidence="1" type="ORF">DI53_3560</name>
</gene>
<evidence type="ECO:0008006" key="3">
    <source>
        <dbReference type="Google" id="ProtNLM"/>
    </source>
</evidence>
<dbReference type="STRING" id="1229276.DI53_3560"/>
<dbReference type="PATRIC" id="fig|1229276.3.peg.3676"/>
<dbReference type="OrthoDB" id="797855at2"/>
<comment type="caution">
    <text evidence="1">The sequence shown here is derived from an EMBL/GenBank/DDBJ whole genome shotgun (WGS) entry which is preliminary data.</text>
</comment>
<evidence type="ECO:0000313" key="2">
    <source>
        <dbReference type="Proteomes" id="UP000031802"/>
    </source>
</evidence>
<keyword evidence="2" id="KW-1185">Reference proteome</keyword>
<reference evidence="2" key="1">
    <citation type="submission" date="2014-04" db="EMBL/GenBank/DDBJ databases">
        <title>Whole-Genome optical mapping and complete genome sequence of Sphingobacterium deserti sp. nov., a new spaces isolated from desert in the west of China.</title>
        <authorList>
            <person name="Teng C."/>
            <person name="Zhou Z."/>
            <person name="Li X."/>
            <person name="Chen M."/>
            <person name="Lin M."/>
            <person name="Wang L."/>
            <person name="Su S."/>
            <person name="Zhang C."/>
            <person name="Zhang W."/>
        </authorList>
    </citation>
    <scope>NUCLEOTIDE SEQUENCE [LARGE SCALE GENOMIC DNA]</scope>
    <source>
        <strain evidence="2">ACCC05744</strain>
    </source>
</reference>
<reference evidence="1 2" key="2">
    <citation type="journal article" date="2015" name="PLoS ONE">
        <title>Whole-Genome Optical Mapping and Finished Genome Sequence of Sphingobacterium deserti sp. nov., a New Species Isolated from the Western Desert of China.</title>
        <authorList>
            <person name="Teng C."/>
            <person name="Zhou Z."/>
            <person name="Molnar I."/>
            <person name="Li X."/>
            <person name="Tang R."/>
            <person name="Chen M."/>
            <person name="Wang L."/>
            <person name="Su S."/>
            <person name="Zhang W."/>
            <person name="Lin M."/>
        </authorList>
    </citation>
    <scope>NUCLEOTIDE SEQUENCE [LARGE SCALE GENOMIC DNA]</scope>
    <source>
        <strain evidence="2">ACCC05744</strain>
    </source>
</reference>
<accession>A0A0B8T652</accession>